<dbReference type="RefSeq" id="WP_224190509.1">
    <property type="nucleotide sequence ID" value="NZ_JAIRAU010000001.1"/>
</dbReference>
<dbReference type="EMBL" id="JAIRAU010000001">
    <property type="protein sequence ID" value="MBZ5708742.1"/>
    <property type="molecule type" value="Genomic_DNA"/>
</dbReference>
<evidence type="ECO:0000313" key="3">
    <source>
        <dbReference type="Proteomes" id="UP001139031"/>
    </source>
</evidence>
<gene>
    <name evidence="2" type="ORF">K7C98_05705</name>
</gene>
<proteinExistence type="predicted"/>
<evidence type="ECO:0000313" key="2">
    <source>
        <dbReference type="EMBL" id="MBZ5708742.1"/>
    </source>
</evidence>
<feature type="region of interest" description="Disordered" evidence="1">
    <location>
        <begin position="29"/>
        <end position="57"/>
    </location>
</feature>
<evidence type="ECO:0000256" key="1">
    <source>
        <dbReference type="SAM" id="MobiDB-lite"/>
    </source>
</evidence>
<feature type="compositionally biased region" description="Basic and acidic residues" evidence="1">
    <location>
        <begin position="29"/>
        <end position="38"/>
    </location>
</feature>
<comment type="caution">
    <text evidence="2">The sequence shown here is derived from an EMBL/GenBank/DDBJ whole genome shotgun (WGS) entry which is preliminary data.</text>
</comment>
<feature type="compositionally biased region" description="Low complexity" evidence="1">
    <location>
        <begin position="41"/>
        <end position="57"/>
    </location>
</feature>
<dbReference type="Proteomes" id="UP001139031">
    <property type="component" value="Unassembled WGS sequence"/>
</dbReference>
<accession>A0ABS7TKJ6</accession>
<protein>
    <submittedName>
        <fullName evidence="2">Uncharacterized protein</fullName>
    </submittedName>
</protein>
<name>A0ABS7TKJ6_9BACT</name>
<organism evidence="2 3">
    <name type="scientific">Nannocystis pusilla</name>
    <dbReference type="NCBI Taxonomy" id="889268"/>
    <lineage>
        <taxon>Bacteria</taxon>
        <taxon>Pseudomonadati</taxon>
        <taxon>Myxococcota</taxon>
        <taxon>Polyangia</taxon>
        <taxon>Nannocystales</taxon>
        <taxon>Nannocystaceae</taxon>
        <taxon>Nannocystis</taxon>
    </lineage>
</organism>
<keyword evidence="3" id="KW-1185">Reference proteome</keyword>
<reference evidence="2" key="1">
    <citation type="submission" date="2021-08" db="EMBL/GenBank/DDBJ databases">
        <authorList>
            <person name="Stevens D.C."/>
        </authorList>
    </citation>
    <scope>NUCLEOTIDE SEQUENCE</scope>
    <source>
        <strain evidence="2">DSM 53165</strain>
    </source>
</reference>
<sequence length="91" mass="9515">MSTTFAGRSRRANVASFVGSIAAAVRVPSDERDRRDGVVRGGVTPSSRSTSRTPGVVASKLGGEVSGFARTVRDMVMIDCAAGMIITPWVT</sequence>